<evidence type="ECO:0000313" key="2">
    <source>
        <dbReference type="Proteomes" id="UP001470586"/>
    </source>
</evidence>
<reference evidence="1" key="1">
    <citation type="submission" date="2023-06" db="EMBL/GenBank/DDBJ databases">
        <title>Complete Genome of Candidatus Phytoplasma asteris M33.</title>
        <authorList>
            <person name="Toth R."/>
            <person name="Ilic A.-M."/>
            <person name="Huettel B."/>
            <person name="Duduk B."/>
            <person name="Kube M."/>
        </authorList>
    </citation>
    <scope>NUCLEOTIDE SEQUENCE [LARGE SCALE GENOMIC DNA]</scope>
    <source>
        <strain evidence="1">M33</strain>
    </source>
</reference>
<dbReference type="RefSeq" id="WP_011412424.1">
    <property type="nucleotide sequence ID" value="NZ_CP128397.1"/>
</dbReference>
<protein>
    <recommendedName>
        <fullName evidence="3">Single-stranded DNA-binding protein</fullName>
    </recommendedName>
</protein>
<name>A0ABZ2YGI2_9MOLU</name>
<dbReference type="EMBL" id="CP128397">
    <property type="protein sequence ID" value="WZN38352.1"/>
    <property type="molecule type" value="Genomic_DNA"/>
</dbReference>
<proteinExistence type="predicted"/>
<gene>
    <name evidence="1" type="ORF">M33023_01570</name>
</gene>
<organism evidence="1 2">
    <name type="scientific">Candidatus Phytoplasma asteris</name>
    <dbReference type="NCBI Taxonomy" id="85620"/>
    <lineage>
        <taxon>Bacteria</taxon>
        <taxon>Bacillati</taxon>
        <taxon>Mycoplasmatota</taxon>
        <taxon>Mollicutes</taxon>
        <taxon>Acholeplasmatales</taxon>
        <taxon>Acholeplasmataceae</taxon>
        <taxon>Candidatus Phytoplasma</taxon>
        <taxon>16SrI (Aster yellows group)</taxon>
    </lineage>
</organism>
<dbReference type="Proteomes" id="UP001470586">
    <property type="component" value="Chromosome"/>
</dbReference>
<accession>A0ABZ2YGI2</accession>
<evidence type="ECO:0008006" key="3">
    <source>
        <dbReference type="Google" id="ProtNLM"/>
    </source>
</evidence>
<evidence type="ECO:0000313" key="1">
    <source>
        <dbReference type="EMBL" id="WZN38352.1"/>
    </source>
</evidence>
<sequence length="112" mass="13013">MECMQQATEVKNFYLEVKVRYLKKNGSSKRQWFATNVCVGTVNCKQKYDEVLINFTHIDADNPEFFLQPGQVIKVLKGKVKQSKCGTVPEVWLDVDSFRQTDEEEKSKINFV</sequence>
<keyword evidence="2" id="KW-1185">Reference proteome</keyword>